<keyword evidence="4 6" id="KW-1133">Transmembrane helix</keyword>
<keyword evidence="8" id="KW-1185">Reference proteome</keyword>
<feature type="transmembrane region" description="Helical" evidence="6">
    <location>
        <begin position="126"/>
        <end position="147"/>
    </location>
</feature>
<comment type="subcellular location">
    <subcellularLocation>
        <location evidence="1">Cell membrane</location>
        <topology evidence="1">Multi-pass membrane protein</topology>
    </subcellularLocation>
</comment>
<feature type="transmembrane region" description="Helical" evidence="6">
    <location>
        <begin position="403"/>
        <end position="422"/>
    </location>
</feature>
<sequence length="499" mass="56431">MSSDARKFLKGVTSGYLVMIISLLVNLWLIPFVLKFLTRPEYGIFAIATDLLAWLSLANLGISAAFNSKGAHLMGSKNVKELNIVASTTFFTQLVSAIVIILAGVFVTIHPELLFGSDVNADNIELVVVLLVSGYTLSFIFQPMNSMLIASKQIHIDNYLKFGLLIIKTSLTVILLMNGFKLLSLAISSVVATIIITIVTWLRVKKSLPYVKIKLSSWKYNRFTFLLKKGVWFSLGGVAGILILRMDSFLIGKYISLSTVASYVITIKLYQIADTFHQQFFNTTRPFFAQMFGKKDMKSLAKMYNITFYSSFAAAFGIGICIYLLNRWFVYLWVGSDFYLGDTINMLLCLNFILQASVLPNRIILATTFFKIVSHNIIRFLEGVIKLLASIALLYYWGIEGVIFAGLISSLVFSNIVLNIFTSQFFKEIAWNKLTLILFISIIPLIILFVTDYQLKLTLFAFLIVSVFVFVWRKIRKQNINYPSIDLKFVSLIKSFLLK</sequence>
<evidence type="ECO:0000313" key="8">
    <source>
        <dbReference type="Proteomes" id="UP000285794"/>
    </source>
</evidence>
<feature type="transmembrane region" description="Helical" evidence="6">
    <location>
        <begin position="304"/>
        <end position="325"/>
    </location>
</feature>
<dbReference type="OrthoDB" id="512217at2"/>
<dbReference type="AlphaFoldDB" id="A0A425Y752"/>
<evidence type="ECO:0000256" key="3">
    <source>
        <dbReference type="ARBA" id="ARBA00022692"/>
    </source>
</evidence>
<dbReference type="InterPro" id="IPR050833">
    <property type="entry name" value="Poly_Biosynth_Transport"/>
</dbReference>
<feature type="transmembrane region" description="Helical" evidence="6">
    <location>
        <begin position="225"/>
        <end position="244"/>
    </location>
</feature>
<dbReference type="PANTHER" id="PTHR30250">
    <property type="entry name" value="PST FAMILY PREDICTED COLANIC ACID TRANSPORTER"/>
    <property type="match status" value="1"/>
</dbReference>
<proteinExistence type="predicted"/>
<dbReference type="RefSeq" id="WP_125029422.1">
    <property type="nucleotide sequence ID" value="NZ_JAPXVP010000002.1"/>
</dbReference>
<evidence type="ECO:0000313" key="7">
    <source>
        <dbReference type="EMBL" id="RRG24112.1"/>
    </source>
</evidence>
<dbReference type="GO" id="GO:0005886">
    <property type="term" value="C:plasma membrane"/>
    <property type="evidence" value="ECO:0007669"/>
    <property type="project" value="UniProtKB-SubCell"/>
</dbReference>
<name>A0A425Y752_9BACT</name>
<dbReference type="EMBL" id="QQWG01000002">
    <property type="protein sequence ID" value="RRG24112.1"/>
    <property type="molecule type" value="Genomic_DNA"/>
</dbReference>
<protein>
    <recommendedName>
        <fullName evidence="9">Polysaccharide biosynthesis protein C-terminal domain-containing protein</fullName>
    </recommendedName>
</protein>
<feature type="transmembrane region" description="Helical" evidence="6">
    <location>
        <begin position="377"/>
        <end position="397"/>
    </location>
</feature>
<feature type="transmembrane region" description="Helical" evidence="6">
    <location>
        <begin position="345"/>
        <end position="365"/>
    </location>
</feature>
<feature type="transmembrane region" description="Helical" evidence="6">
    <location>
        <begin position="82"/>
        <end position="106"/>
    </location>
</feature>
<dbReference type="Pfam" id="PF13440">
    <property type="entry name" value="Polysacc_synt_3"/>
    <property type="match status" value="1"/>
</dbReference>
<evidence type="ECO:0008006" key="9">
    <source>
        <dbReference type="Google" id="ProtNLM"/>
    </source>
</evidence>
<feature type="transmembrane region" description="Helical" evidence="6">
    <location>
        <begin position="42"/>
        <end position="62"/>
    </location>
</feature>
<accession>A0A425Y752</accession>
<feature type="transmembrane region" description="Helical" evidence="6">
    <location>
        <begin position="434"/>
        <end position="451"/>
    </location>
</feature>
<dbReference type="PANTHER" id="PTHR30250:SF26">
    <property type="entry name" value="PSMA PROTEIN"/>
    <property type="match status" value="1"/>
</dbReference>
<evidence type="ECO:0000256" key="5">
    <source>
        <dbReference type="ARBA" id="ARBA00023136"/>
    </source>
</evidence>
<evidence type="ECO:0000256" key="6">
    <source>
        <dbReference type="SAM" id="Phobius"/>
    </source>
</evidence>
<feature type="transmembrane region" description="Helical" evidence="6">
    <location>
        <begin position="159"/>
        <end position="177"/>
    </location>
</feature>
<evidence type="ECO:0000256" key="1">
    <source>
        <dbReference type="ARBA" id="ARBA00004651"/>
    </source>
</evidence>
<comment type="caution">
    <text evidence="7">The sequence shown here is derived from an EMBL/GenBank/DDBJ whole genome shotgun (WGS) entry which is preliminary data.</text>
</comment>
<evidence type="ECO:0000256" key="2">
    <source>
        <dbReference type="ARBA" id="ARBA00022475"/>
    </source>
</evidence>
<dbReference type="Proteomes" id="UP000285794">
    <property type="component" value="Unassembled WGS sequence"/>
</dbReference>
<keyword evidence="5 6" id="KW-0472">Membrane</keyword>
<feature type="transmembrane region" description="Helical" evidence="6">
    <location>
        <begin position="457"/>
        <end position="475"/>
    </location>
</feature>
<feature type="transmembrane region" description="Helical" evidence="6">
    <location>
        <begin position="183"/>
        <end position="204"/>
    </location>
</feature>
<reference evidence="7 8" key="1">
    <citation type="submission" date="2018-07" db="EMBL/GenBank/DDBJ databases">
        <title>Draft genome sequence of Ancylomarina sp. M1P.</title>
        <authorList>
            <person name="Yadav S."/>
            <person name="Villanueva L."/>
            <person name="Damste J.S.S."/>
        </authorList>
    </citation>
    <scope>NUCLEOTIDE SEQUENCE [LARGE SCALE GENOMIC DNA]</scope>
    <source>
        <strain evidence="7 8">M1P</strain>
    </source>
</reference>
<keyword evidence="3 6" id="KW-0812">Transmembrane</keyword>
<feature type="transmembrane region" description="Helical" evidence="6">
    <location>
        <begin position="12"/>
        <end position="30"/>
    </location>
</feature>
<organism evidence="7 8">
    <name type="scientific">Ancylomarina euxinus</name>
    <dbReference type="NCBI Taxonomy" id="2283627"/>
    <lineage>
        <taxon>Bacteria</taxon>
        <taxon>Pseudomonadati</taxon>
        <taxon>Bacteroidota</taxon>
        <taxon>Bacteroidia</taxon>
        <taxon>Marinilabiliales</taxon>
        <taxon>Marinifilaceae</taxon>
        <taxon>Ancylomarina</taxon>
    </lineage>
</organism>
<feature type="transmembrane region" description="Helical" evidence="6">
    <location>
        <begin position="250"/>
        <end position="270"/>
    </location>
</feature>
<gene>
    <name evidence="7" type="ORF">DWB61_03060</name>
</gene>
<evidence type="ECO:0000256" key="4">
    <source>
        <dbReference type="ARBA" id="ARBA00022989"/>
    </source>
</evidence>
<keyword evidence="2" id="KW-1003">Cell membrane</keyword>